<evidence type="ECO:0000256" key="1">
    <source>
        <dbReference type="SAM" id="MobiDB-lite"/>
    </source>
</evidence>
<organism evidence="2 3">
    <name type="scientific">Vitis vinifera</name>
    <name type="common">Grape</name>
    <dbReference type="NCBI Taxonomy" id="29760"/>
    <lineage>
        <taxon>Eukaryota</taxon>
        <taxon>Viridiplantae</taxon>
        <taxon>Streptophyta</taxon>
        <taxon>Embryophyta</taxon>
        <taxon>Tracheophyta</taxon>
        <taxon>Spermatophyta</taxon>
        <taxon>Magnoliopsida</taxon>
        <taxon>eudicotyledons</taxon>
        <taxon>Gunneridae</taxon>
        <taxon>Pentapetalae</taxon>
        <taxon>rosids</taxon>
        <taxon>Vitales</taxon>
        <taxon>Vitaceae</taxon>
        <taxon>Viteae</taxon>
        <taxon>Vitis</taxon>
    </lineage>
</organism>
<evidence type="ECO:0000313" key="3">
    <source>
        <dbReference type="Proteomes" id="UP000288805"/>
    </source>
</evidence>
<gene>
    <name evidence="2" type="primary">CHLG_0</name>
    <name evidence="2" type="ORF">CK203_039563</name>
</gene>
<accession>A0A438HKG4</accession>
<evidence type="ECO:0000313" key="2">
    <source>
        <dbReference type="EMBL" id="RVW84951.1"/>
    </source>
</evidence>
<protein>
    <submittedName>
        <fullName evidence="2">Chlorophyll synthase, chloroplastic</fullName>
    </submittedName>
</protein>
<reference evidence="2 3" key="1">
    <citation type="journal article" date="2018" name="PLoS Genet.">
        <title>Population sequencing reveals clonal diversity and ancestral inbreeding in the grapevine cultivar Chardonnay.</title>
        <authorList>
            <person name="Roach M.J."/>
            <person name="Johnson D.L."/>
            <person name="Bohlmann J."/>
            <person name="van Vuuren H.J."/>
            <person name="Jones S.J."/>
            <person name="Pretorius I.S."/>
            <person name="Schmidt S.A."/>
            <person name="Borneman A.R."/>
        </authorList>
    </citation>
    <scope>NUCLEOTIDE SEQUENCE [LARGE SCALE GENOMIC DNA]</scope>
    <source>
        <strain evidence="3">cv. Chardonnay</strain>
        <tissue evidence="2">Leaf</tissue>
    </source>
</reference>
<dbReference type="AlphaFoldDB" id="A0A438HKG4"/>
<dbReference type="PANTHER" id="PTHR42723">
    <property type="entry name" value="CHLOROPHYLL SYNTHASE"/>
    <property type="match status" value="1"/>
</dbReference>
<dbReference type="PANTHER" id="PTHR42723:SF1">
    <property type="entry name" value="CHLOROPHYLL SYNTHASE, CHLOROPLASTIC"/>
    <property type="match status" value="1"/>
</dbReference>
<dbReference type="OrthoDB" id="434972at2759"/>
<dbReference type="InterPro" id="IPR050475">
    <property type="entry name" value="Prenyltransferase_related"/>
</dbReference>
<sequence>MASLLNTVSSVRLSNARTTPRFLPPISLSLHRRRLVVRAAETDANEAVKSQAPDKAPAGSGSNFNQLLGIKGAAKETVSC</sequence>
<dbReference type="EMBL" id="QGNW01000209">
    <property type="protein sequence ID" value="RVW84951.1"/>
    <property type="molecule type" value="Genomic_DNA"/>
</dbReference>
<proteinExistence type="predicted"/>
<comment type="caution">
    <text evidence="2">The sequence shown here is derived from an EMBL/GenBank/DDBJ whole genome shotgun (WGS) entry which is preliminary data.</text>
</comment>
<name>A0A438HKG4_VITVI</name>
<dbReference type="Proteomes" id="UP000288805">
    <property type="component" value="Unassembled WGS sequence"/>
</dbReference>
<feature type="region of interest" description="Disordered" evidence="1">
    <location>
        <begin position="43"/>
        <end position="63"/>
    </location>
</feature>